<reference evidence="1" key="2">
    <citation type="journal article" date="2023" name="Science">
        <title>Genomic signatures of disease resistance in endangered staghorn corals.</title>
        <authorList>
            <person name="Vollmer S.V."/>
            <person name="Selwyn J.D."/>
            <person name="Despard B.A."/>
            <person name="Roesel C.L."/>
        </authorList>
    </citation>
    <scope>NUCLEOTIDE SEQUENCE</scope>
    <source>
        <strain evidence="1">K2</strain>
    </source>
</reference>
<gene>
    <name evidence="1" type="ORF">P5673_012116</name>
</gene>
<comment type="caution">
    <text evidence="1">The sequence shown here is derived from an EMBL/GenBank/DDBJ whole genome shotgun (WGS) entry which is preliminary data.</text>
</comment>
<dbReference type="Proteomes" id="UP001249851">
    <property type="component" value="Unassembled WGS sequence"/>
</dbReference>
<dbReference type="EMBL" id="JARQWQ010000022">
    <property type="protein sequence ID" value="KAK2564643.1"/>
    <property type="molecule type" value="Genomic_DNA"/>
</dbReference>
<reference evidence="1" key="1">
    <citation type="journal article" date="2023" name="G3 (Bethesda)">
        <title>Whole genome assembly and annotation of the endangered Caribbean coral Acropora cervicornis.</title>
        <authorList>
            <person name="Selwyn J.D."/>
            <person name="Vollmer S.V."/>
        </authorList>
    </citation>
    <scope>NUCLEOTIDE SEQUENCE</scope>
    <source>
        <strain evidence="1">K2</strain>
    </source>
</reference>
<accession>A0AAD9QNN0</accession>
<keyword evidence="2" id="KW-1185">Reference proteome</keyword>
<dbReference type="AlphaFoldDB" id="A0AAD9QNN0"/>
<protein>
    <submittedName>
        <fullName evidence="1">Uncharacterized protein</fullName>
    </submittedName>
</protein>
<evidence type="ECO:0000313" key="2">
    <source>
        <dbReference type="Proteomes" id="UP001249851"/>
    </source>
</evidence>
<sequence length="65" mass="7640">MRHKKKVYDSESWLRQEEPEKNVRSLETPLLDTRQLRSSCSIYICYASCGQVPQNGGQTWRLPKI</sequence>
<name>A0AAD9QNN0_ACRCE</name>
<organism evidence="1 2">
    <name type="scientific">Acropora cervicornis</name>
    <name type="common">Staghorn coral</name>
    <dbReference type="NCBI Taxonomy" id="6130"/>
    <lineage>
        <taxon>Eukaryota</taxon>
        <taxon>Metazoa</taxon>
        <taxon>Cnidaria</taxon>
        <taxon>Anthozoa</taxon>
        <taxon>Hexacorallia</taxon>
        <taxon>Scleractinia</taxon>
        <taxon>Astrocoeniina</taxon>
        <taxon>Acroporidae</taxon>
        <taxon>Acropora</taxon>
    </lineage>
</organism>
<proteinExistence type="predicted"/>
<feature type="non-terminal residue" evidence="1">
    <location>
        <position position="1"/>
    </location>
</feature>
<evidence type="ECO:0000313" key="1">
    <source>
        <dbReference type="EMBL" id="KAK2564643.1"/>
    </source>
</evidence>